<organism evidence="3 4">
    <name type="scientific">Lujinxingia sediminis</name>
    <dbReference type="NCBI Taxonomy" id="2480984"/>
    <lineage>
        <taxon>Bacteria</taxon>
        <taxon>Deltaproteobacteria</taxon>
        <taxon>Bradymonadales</taxon>
        <taxon>Lujinxingiaceae</taxon>
        <taxon>Lujinxingia</taxon>
    </lineage>
</organism>
<evidence type="ECO:0000313" key="4">
    <source>
        <dbReference type="Proteomes" id="UP000282926"/>
    </source>
</evidence>
<keyword evidence="4" id="KW-1185">Reference proteome</keyword>
<reference evidence="3 4" key="1">
    <citation type="submission" date="2019-01" db="EMBL/GenBank/DDBJ databases">
        <title>Lujinxingia litoralis gen. nov., sp. nov. and Lujinxingia sediminis gen. nov., sp. nov., new members in the order Bradymonadales, isolated from coastal sediment.</title>
        <authorList>
            <person name="Li C.-M."/>
        </authorList>
    </citation>
    <scope>NUCLEOTIDE SEQUENCE [LARGE SCALE GENOMIC DNA]</scope>
    <source>
        <strain evidence="3 4">SEH01</strain>
    </source>
</reference>
<dbReference type="Proteomes" id="UP000282926">
    <property type="component" value="Unassembled WGS sequence"/>
</dbReference>
<feature type="signal peptide" evidence="2">
    <location>
        <begin position="1"/>
        <end position="20"/>
    </location>
</feature>
<name>A0ABY0CTN4_9DELT</name>
<protein>
    <recommendedName>
        <fullName evidence="5">Tetratricopeptide repeat protein</fullName>
    </recommendedName>
</protein>
<accession>A0ABY0CTN4</accession>
<proteinExistence type="predicted"/>
<dbReference type="RefSeq" id="WP_127780344.1">
    <property type="nucleotide sequence ID" value="NZ_SADD01000005.1"/>
</dbReference>
<feature type="region of interest" description="Disordered" evidence="1">
    <location>
        <begin position="20"/>
        <end position="39"/>
    </location>
</feature>
<evidence type="ECO:0000313" key="3">
    <source>
        <dbReference type="EMBL" id="RVU44167.1"/>
    </source>
</evidence>
<feature type="chain" id="PRO_5047074701" description="Tetratricopeptide repeat protein" evidence="2">
    <location>
        <begin position="21"/>
        <end position="286"/>
    </location>
</feature>
<gene>
    <name evidence="3" type="ORF">EA187_11515</name>
</gene>
<sequence length="286" mass="30787">MSLRSFLILTMMALIPSVTACSSAPPPESESPTSHRPATPPRAEVLALLQEADALWEARHTPESLDRALSAYDDALARHLEEALLDESELYELQRKRARAYAFAARAALAGAAAPSDEAARAANSGAEAARAALNIRDDSSQARYWLAQNLMLGARAEGTAARLERSTELNTLLDALATSPPEALQAEVHLILARRTCEADFGRDRAACANHIDAAEEIAPDHPDVTLARASLLAIAQNDRASFKSHLDELIARDPQTLSPEGRLARLEALALLDAIDRYFAPASP</sequence>
<evidence type="ECO:0008006" key="5">
    <source>
        <dbReference type="Google" id="ProtNLM"/>
    </source>
</evidence>
<dbReference type="PROSITE" id="PS51257">
    <property type="entry name" value="PROKAR_LIPOPROTEIN"/>
    <property type="match status" value="1"/>
</dbReference>
<keyword evidence="2" id="KW-0732">Signal</keyword>
<evidence type="ECO:0000256" key="1">
    <source>
        <dbReference type="SAM" id="MobiDB-lite"/>
    </source>
</evidence>
<dbReference type="EMBL" id="SADD01000005">
    <property type="protein sequence ID" value="RVU44167.1"/>
    <property type="molecule type" value="Genomic_DNA"/>
</dbReference>
<comment type="caution">
    <text evidence="3">The sequence shown here is derived from an EMBL/GenBank/DDBJ whole genome shotgun (WGS) entry which is preliminary data.</text>
</comment>
<evidence type="ECO:0000256" key="2">
    <source>
        <dbReference type="SAM" id="SignalP"/>
    </source>
</evidence>